<organism evidence="1 2">
    <name type="scientific">Scophthalmus maximus</name>
    <name type="common">Turbot</name>
    <name type="synonym">Psetta maxima</name>
    <dbReference type="NCBI Taxonomy" id="52904"/>
    <lineage>
        <taxon>Eukaryota</taxon>
        <taxon>Metazoa</taxon>
        <taxon>Chordata</taxon>
        <taxon>Craniata</taxon>
        <taxon>Vertebrata</taxon>
        <taxon>Euteleostomi</taxon>
        <taxon>Actinopterygii</taxon>
        <taxon>Neopterygii</taxon>
        <taxon>Teleostei</taxon>
        <taxon>Neoteleostei</taxon>
        <taxon>Acanthomorphata</taxon>
        <taxon>Carangaria</taxon>
        <taxon>Pleuronectiformes</taxon>
        <taxon>Pleuronectoidei</taxon>
        <taxon>Scophthalmidae</taxon>
        <taxon>Scophthalmus</taxon>
    </lineage>
</organism>
<accession>A0A6A4T6Q9</accession>
<evidence type="ECO:0000313" key="1">
    <source>
        <dbReference type="EMBL" id="KAF0040559.1"/>
    </source>
</evidence>
<protein>
    <submittedName>
        <fullName evidence="1">Uncharacterized protein</fullName>
    </submittedName>
</protein>
<proteinExistence type="predicted"/>
<sequence length="138" mass="15599">MRRKKFRCKLNKRRPDYGNDIHKNPVAGNVSPALNFSGLRRMIRRGVRRAAASRHRYTMSKHRAVMRRSAEDRASRVAAVTVDVVAERTQLVLADSGAVCQLVSRLSNGFRQHLNEDLNTQDSESNIIPATHLPVRGL</sequence>
<dbReference type="EMBL" id="VEVO01000006">
    <property type="protein sequence ID" value="KAF0040559.1"/>
    <property type="molecule type" value="Genomic_DNA"/>
</dbReference>
<evidence type="ECO:0000313" key="2">
    <source>
        <dbReference type="Proteomes" id="UP000438429"/>
    </source>
</evidence>
<reference evidence="1 2" key="1">
    <citation type="submission" date="2019-06" db="EMBL/GenBank/DDBJ databases">
        <title>Draft genomes of female and male turbot (Scophthalmus maximus).</title>
        <authorList>
            <person name="Xu H."/>
            <person name="Xu X.-W."/>
            <person name="Shao C."/>
            <person name="Chen S."/>
        </authorList>
    </citation>
    <scope>NUCLEOTIDE SEQUENCE [LARGE SCALE GENOMIC DNA]</scope>
    <source>
        <strain evidence="1">Ysfricsl-2016a</strain>
        <tissue evidence="1">Blood</tissue>
    </source>
</reference>
<dbReference type="AlphaFoldDB" id="A0A6A4T6Q9"/>
<name>A0A6A4T6Q9_SCOMX</name>
<comment type="caution">
    <text evidence="1">The sequence shown here is derived from an EMBL/GenBank/DDBJ whole genome shotgun (WGS) entry which is preliminary data.</text>
</comment>
<gene>
    <name evidence="1" type="ORF">F2P81_006457</name>
</gene>
<dbReference type="Proteomes" id="UP000438429">
    <property type="component" value="Unassembled WGS sequence"/>
</dbReference>